<dbReference type="EMBL" id="MLAK01000619">
    <property type="protein sequence ID" value="OHT10174.1"/>
    <property type="molecule type" value="Genomic_DNA"/>
</dbReference>
<dbReference type="PANTHER" id="PTHR21229">
    <property type="entry name" value="LUNG SEVEN TRANSMEMBRANE RECEPTOR"/>
    <property type="match status" value="1"/>
</dbReference>
<comment type="caution">
    <text evidence="2">The sequence shown here is derived from an EMBL/GenBank/DDBJ whole genome shotgun (WGS) entry which is preliminary data.</text>
</comment>
<evidence type="ECO:0008006" key="4">
    <source>
        <dbReference type="Google" id="ProtNLM"/>
    </source>
</evidence>
<evidence type="ECO:0000313" key="3">
    <source>
        <dbReference type="Proteomes" id="UP000179807"/>
    </source>
</evidence>
<keyword evidence="1" id="KW-0472">Membrane</keyword>
<dbReference type="RefSeq" id="XP_068363310.1">
    <property type="nucleotide sequence ID" value="XM_068501522.1"/>
</dbReference>
<evidence type="ECO:0000256" key="1">
    <source>
        <dbReference type="SAM" id="Phobius"/>
    </source>
</evidence>
<dbReference type="AlphaFoldDB" id="A0A1J4KKF9"/>
<reference evidence="2" key="1">
    <citation type="submission" date="2016-10" db="EMBL/GenBank/DDBJ databases">
        <authorList>
            <person name="Benchimol M."/>
            <person name="Almeida L.G."/>
            <person name="Vasconcelos A.T."/>
            <person name="Perreira-Neves A."/>
            <person name="Rosa I.A."/>
            <person name="Tasca T."/>
            <person name="Bogo M.R."/>
            <person name="de Souza W."/>
        </authorList>
    </citation>
    <scope>NUCLEOTIDE SEQUENCE [LARGE SCALE GENOMIC DNA]</scope>
    <source>
        <strain evidence="2">K</strain>
    </source>
</reference>
<gene>
    <name evidence="2" type="ORF">TRFO_20645</name>
</gene>
<feature type="transmembrane region" description="Helical" evidence="1">
    <location>
        <begin position="170"/>
        <end position="192"/>
    </location>
</feature>
<feature type="transmembrane region" description="Helical" evidence="1">
    <location>
        <begin position="322"/>
        <end position="343"/>
    </location>
</feature>
<dbReference type="VEuPathDB" id="TrichDB:TRFO_20645"/>
<sequence length="446" mass="51337">MIFGILTFYHTYAVNDSSISVMLPESGLISGARVQLLFKDPNPNLYFIALLDSPEYCRFPDLRFQYASQFCSRLKGNPVKIRAAIQTHVTDGSFSAEVQKGGTYRPLIISCKTTFSLYNVTVHFENGDSLLDSRRIPMLKSLPIEIFVATILFLPWIVNQIKYRKYRLNLHNFITLSMFHVFVYLILSYLVVVHDNLHDNKTNIHFYMKITKIVCDVFTLSAVILSAKGWCIVFPDLKNKDIFEVMLFCSSYFTLQSLNSSLHSYIFNIVSFSLTAFLLIVLWGILIYGIHNVDQHILAHMYVISRAGIDPMTTPICKKQCIFTLLKNVIIIYFSASIAAMSLELSGATGMWVQEMFYVIVWTISLFALSILFRVRKVDIYNLYQQISENSFEIEEIDQSLLDDINFKSDEFLGNLIQWEEGMILPPQPLISQHKNDCMNEEGKMY</sequence>
<protein>
    <recommendedName>
        <fullName evidence="4">Intimal thickness related receptor IRP domain-containing protein</fullName>
    </recommendedName>
</protein>
<dbReference type="GeneID" id="94836226"/>
<dbReference type="GO" id="GO:0005794">
    <property type="term" value="C:Golgi apparatus"/>
    <property type="evidence" value="ECO:0007669"/>
    <property type="project" value="TreeGrafter"/>
</dbReference>
<accession>A0A1J4KKF9</accession>
<name>A0A1J4KKF9_9EUKA</name>
<feature type="transmembrane region" description="Helical" evidence="1">
    <location>
        <begin position="355"/>
        <end position="375"/>
    </location>
</feature>
<keyword evidence="3" id="KW-1185">Reference proteome</keyword>
<feature type="transmembrane region" description="Helical" evidence="1">
    <location>
        <begin position="265"/>
        <end position="290"/>
    </location>
</feature>
<proteinExistence type="predicted"/>
<dbReference type="InterPro" id="IPR009637">
    <property type="entry name" value="GPR107/GPR108-like"/>
</dbReference>
<organism evidence="2 3">
    <name type="scientific">Tritrichomonas foetus</name>
    <dbReference type="NCBI Taxonomy" id="1144522"/>
    <lineage>
        <taxon>Eukaryota</taxon>
        <taxon>Metamonada</taxon>
        <taxon>Parabasalia</taxon>
        <taxon>Tritrichomonadida</taxon>
        <taxon>Tritrichomonadidae</taxon>
        <taxon>Tritrichomonas</taxon>
    </lineage>
</organism>
<keyword evidence="1" id="KW-0812">Transmembrane</keyword>
<dbReference type="PANTHER" id="PTHR21229:SF1">
    <property type="entry name" value="GH17801P"/>
    <property type="match status" value="1"/>
</dbReference>
<dbReference type="Proteomes" id="UP000179807">
    <property type="component" value="Unassembled WGS sequence"/>
</dbReference>
<feature type="transmembrane region" description="Helical" evidence="1">
    <location>
        <begin position="142"/>
        <end position="158"/>
    </location>
</feature>
<keyword evidence="1" id="KW-1133">Transmembrane helix</keyword>
<evidence type="ECO:0000313" key="2">
    <source>
        <dbReference type="EMBL" id="OHT10174.1"/>
    </source>
</evidence>
<dbReference type="GO" id="GO:0016020">
    <property type="term" value="C:membrane"/>
    <property type="evidence" value="ECO:0007669"/>
    <property type="project" value="InterPro"/>
</dbReference>